<feature type="active site" description="Proton donor/acceptor" evidence="6">
    <location>
        <position position="451"/>
    </location>
</feature>
<keyword evidence="7" id="KW-0732">Signal</keyword>
<evidence type="ECO:0000256" key="5">
    <source>
        <dbReference type="ARBA" id="ARBA00023316"/>
    </source>
</evidence>
<dbReference type="GO" id="GO:0005576">
    <property type="term" value="C:extracellular region"/>
    <property type="evidence" value="ECO:0007669"/>
    <property type="project" value="TreeGrafter"/>
</dbReference>
<dbReference type="InterPro" id="IPR050979">
    <property type="entry name" value="LD-transpeptidase"/>
</dbReference>
<dbReference type="PANTHER" id="PTHR30582">
    <property type="entry name" value="L,D-TRANSPEPTIDASE"/>
    <property type="match status" value="1"/>
</dbReference>
<dbReference type="GO" id="GO:0071972">
    <property type="term" value="F:peptidoglycan L,D-transpeptidase activity"/>
    <property type="evidence" value="ECO:0007669"/>
    <property type="project" value="TreeGrafter"/>
</dbReference>
<keyword evidence="5 6" id="KW-0961">Cell wall biogenesis/degradation</keyword>
<reference evidence="9" key="1">
    <citation type="submission" date="2020-10" db="EMBL/GenBank/DDBJ databases">
        <authorList>
            <person name="Gilroy R."/>
        </authorList>
    </citation>
    <scope>NUCLEOTIDE SEQUENCE</scope>
    <source>
        <strain evidence="9">ChiHile30-977</strain>
    </source>
</reference>
<accession>A0A9D0YW17</accession>
<name>A0A9D0YW17_9FIRM</name>
<organism evidence="9 10">
    <name type="scientific">Candidatus Avichristensenella intestinipullorum</name>
    <dbReference type="NCBI Taxonomy" id="2840693"/>
    <lineage>
        <taxon>Bacteria</taxon>
        <taxon>Bacillati</taxon>
        <taxon>Bacillota</taxon>
        <taxon>Clostridia</taxon>
        <taxon>Candidatus Avichristensenella</taxon>
    </lineage>
</organism>
<feature type="signal peptide" evidence="7">
    <location>
        <begin position="1"/>
        <end position="25"/>
    </location>
</feature>
<comment type="pathway">
    <text evidence="1 6">Cell wall biogenesis; peptidoglycan biosynthesis.</text>
</comment>
<evidence type="ECO:0000256" key="2">
    <source>
        <dbReference type="ARBA" id="ARBA00022679"/>
    </source>
</evidence>
<evidence type="ECO:0000256" key="6">
    <source>
        <dbReference type="PROSITE-ProRule" id="PRU01373"/>
    </source>
</evidence>
<proteinExistence type="predicted"/>
<feature type="chain" id="PRO_5038341860" evidence="7">
    <location>
        <begin position="26"/>
        <end position="526"/>
    </location>
</feature>
<dbReference type="GO" id="GO:0018104">
    <property type="term" value="P:peptidoglycan-protein cross-linking"/>
    <property type="evidence" value="ECO:0007669"/>
    <property type="project" value="TreeGrafter"/>
</dbReference>
<dbReference type="InterPro" id="IPR005490">
    <property type="entry name" value="LD_TPept_cat_dom"/>
</dbReference>
<protein>
    <submittedName>
        <fullName evidence="9">L,D-transpeptidase family protein</fullName>
    </submittedName>
</protein>
<evidence type="ECO:0000313" key="10">
    <source>
        <dbReference type="Proteomes" id="UP000886819"/>
    </source>
</evidence>
<keyword evidence="2" id="KW-0808">Transferase</keyword>
<dbReference type="Proteomes" id="UP000886819">
    <property type="component" value="Unassembled WGS sequence"/>
</dbReference>
<evidence type="ECO:0000313" key="9">
    <source>
        <dbReference type="EMBL" id="HIQ62769.1"/>
    </source>
</evidence>
<gene>
    <name evidence="9" type="ORF">IAA66_04175</name>
</gene>
<evidence type="ECO:0000256" key="4">
    <source>
        <dbReference type="ARBA" id="ARBA00022984"/>
    </source>
</evidence>
<dbReference type="PANTHER" id="PTHR30582:SF2">
    <property type="entry name" value="L,D-TRANSPEPTIDASE YCIB-RELATED"/>
    <property type="match status" value="1"/>
</dbReference>
<evidence type="ECO:0000256" key="7">
    <source>
        <dbReference type="SAM" id="SignalP"/>
    </source>
</evidence>
<dbReference type="CDD" id="cd16913">
    <property type="entry name" value="YkuD_like"/>
    <property type="match status" value="1"/>
</dbReference>
<dbReference type="Pfam" id="PF03734">
    <property type="entry name" value="YkuD"/>
    <property type="match status" value="1"/>
</dbReference>
<dbReference type="SUPFAM" id="SSF141523">
    <property type="entry name" value="L,D-transpeptidase catalytic domain-like"/>
    <property type="match status" value="1"/>
</dbReference>
<dbReference type="AlphaFoldDB" id="A0A9D0YW17"/>
<dbReference type="Gene3D" id="2.60.40.4070">
    <property type="match status" value="1"/>
</dbReference>
<dbReference type="GO" id="GO:0016740">
    <property type="term" value="F:transferase activity"/>
    <property type="evidence" value="ECO:0007669"/>
    <property type="project" value="UniProtKB-KW"/>
</dbReference>
<feature type="domain" description="L,D-TPase catalytic" evidence="8">
    <location>
        <begin position="377"/>
        <end position="510"/>
    </location>
</feature>
<feature type="active site" description="Nucleophile" evidence="6">
    <location>
        <position position="480"/>
    </location>
</feature>
<keyword evidence="4 6" id="KW-0573">Peptidoglycan synthesis</keyword>
<comment type="caution">
    <text evidence="9">The sequence shown here is derived from an EMBL/GenBank/DDBJ whole genome shotgun (WGS) entry which is preliminary data.</text>
</comment>
<sequence>MRHSRAAAIVCFLCLCLGLAGNAGAQETGFQAVPDVLRPGKMYSVEVNAPYTGGASLYLTDDSGALVYSIYTGYPVYEGHNSLGWDGMTAEENAVAEGEYTLVFEMEDGTRLSAPLRIGAPYPLITHVLQNEWVLTGTEPLTISFEASVDGTLEVQLRADGTQETTLLPPAALSAGENVYQWNGLLDGELAPAGEYTLLLLLQGENGQESMEHNVFITVADPTQNATDAPVAMVDITPTPAPTATPAPTSAPYSSVDDGTFWSMHPGELDDEVIWDILTQPIVVYDDGREAGTFEHAYLMENPDGSGERVAQLHVQSQGVHVIGEENEYGYVLVEAFSNYDLDYNVYTQEEREHAFDLRQGYVQAKYLKTVEVNQHQGLLIDKLTQRMYLFLDGERVTEFLISTGKITSDEKYHYETIAGEYITISRTGAFGDEDMYCDMAIRINGGILIHEVPCMIAPDGYYDYDPYEPYLGTKASHACVRVQRELTPEGYNHEWLWDNLELNTKVLIWDDANRLDTPTTWQPNP</sequence>
<dbReference type="PROSITE" id="PS52029">
    <property type="entry name" value="LD_TPASE"/>
    <property type="match status" value="1"/>
</dbReference>
<dbReference type="Gene3D" id="2.40.440.10">
    <property type="entry name" value="L,D-transpeptidase catalytic domain-like"/>
    <property type="match status" value="1"/>
</dbReference>
<keyword evidence="3 6" id="KW-0133">Cell shape</keyword>
<dbReference type="InterPro" id="IPR038063">
    <property type="entry name" value="Transpep_catalytic_dom"/>
</dbReference>
<dbReference type="EMBL" id="DVFI01000062">
    <property type="protein sequence ID" value="HIQ62769.1"/>
    <property type="molecule type" value="Genomic_DNA"/>
</dbReference>
<evidence type="ECO:0000256" key="1">
    <source>
        <dbReference type="ARBA" id="ARBA00004752"/>
    </source>
</evidence>
<dbReference type="GO" id="GO:0008360">
    <property type="term" value="P:regulation of cell shape"/>
    <property type="evidence" value="ECO:0007669"/>
    <property type="project" value="UniProtKB-UniRule"/>
</dbReference>
<dbReference type="GO" id="GO:0071555">
    <property type="term" value="P:cell wall organization"/>
    <property type="evidence" value="ECO:0007669"/>
    <property type="project" value="UniProtKB-UniRule"/>
</dbReference>
<reference evidence="9" key="2">
    <citation type="journal article" date="2021" name="PeerJ">
        <title>Extensive microbial diversity within the chicken gut microbiome revealed by metagenomics and culture.</title>
        <authorList>
            <person name="Gilroy R."/>
            <person name="Ravi A."/>
            <person name="Getino M."/>
            <person name="Pursley I."/>
            <person name="Horton D.L."/>
            <person name="Alikhan N.F."/>
            <person name="Baker D."/>
            <person name="Gharbi K."/>
            <person name="Hall N."/>
            <person name="Watson M."/>
            <person name="Adriaenssens E.M."/>
            <person name="Foster-Nyarko E."/>
            <person name="Jarju S."/>
            <person name="Secka A."/>
            <person name="Antonio M."/>
            <person name="Oren A."/>
            <person name="Chaudhuri R.R."/>
            <person name="La Ragione R."/>
            <person name="Hildebrand F."/>
            <person name="Pallen M.J."/>
        </authorList>
    </citation>
    <scope>NUCLEOTIDE SEQUENCE</scope>
    <source>
        <strain evidence="9">ChiHile30-977</strain>
    </source>
</reference>
<evidence type="ECO:0000259" key="8">
    <source>
        <dbReference type="PROSITE" id="PS52029"/>
    </source>
</evidence>
<evidence type="ECO:0000256" key="3">
    <source>
        <dbReference type="ARBA" id="ARBA00022960"/>
    </source>
</evidence>